<gene>
    <name evidence="3" type="ORF">M422DRAFT_50494</name>
</gene>
<reference evidence="3 4" key="1">
    <citation type="submission" date="2014-06" db="EMBL/GenBank/DDBJ databases">
        <title>Evolutionary Origins and Diversification of the Mycorrhizal Mutualists.</title>
        <authorList>
            <consortium name="DOE Joint Genome Institute"/>
            <consortium name="Mycorrhizal Genomics Consortium"/>
            <person name="Kohler A."/>
            <person name="Kuo A."/>
            <person name="Nagy L.G."/>
            <person name="Floudas D."/>
            <person name="Copeland A."/>
            <person name="Barry K.W."/>
            <person name="Cichocki N."/>
            <person name="Veneault-Fourrey C."/>
            <person name="LaButti K."/>
            <person name="Lindquist E.A."/>
            <person name="Lipzen A."/>
            <person name="Lundell T."/>
            <person name="Morin E."/>
            <person name="Murat C."/>
            <person name="Riley R."/>
            <person name="Ohm R."/>
            <person name="Sun H."/>
            <person name="Tunlid A."/>
            <person name="Henrissat B."/>
            <person name="Grigoriev I.V."/>
            <person name="Hibbett D.S."/>
            <person name="Martin F."/>
        </authorList>
    </citation>
    <scope>NUCLEOTIDE SEQUENCE [LARGE SCALE GENOMIC DNA]</scope>
    <source>
        <strain evidence="3 4">SS14</strain>
    </source>
</reference>
<accession>A0A0C9VJD3</accession>
<name>A0A0C9VJD3_SPHS4</name>
<evidence type="ECO:0000313" key="3">
    <source>
        <dbReference type="EMBL" id="KIJ37426.1"/>
    </source>
</evidence>
<protein>
    <recommendedName>
        <fullName evidence="2">Peptidase S53 activation domain-containing protein</fullName>
    </recommendedName>
</protein>
<sequence length="250" mass="27276">MLSLLLALAQAVAVIRGSPAPCKHILKEIFSPAKEWVKQGPAPADHGFTMRIAMVQPQFEVLEQHLYAVSDPDSARYGEHLSMEEANGLMTPSPDALEAVNDWLVSHGFESHGLERSPSLDWVKISTTVQKAEEMLNTTYHVWKHSESGESIVRTTSWSVPDALADHIELVHPTTMFGGSMKPRGTTYLLDEDTPITLPKSTSPVATAVDPSCNTTITPSCLLQLYNAVNYKVQAASKGRVAISSYLGGY</sequence>
<dbReference type="SMART" id="SM00944">
    <property type="entry name" value="Pro-kuma_activ"/>
    <property type="match status" value="1"/>
</dbReference>
<dbReference type="PANTHER" id="PTHR14218">
    <property type="entry name" value="PROTEASE S8 TRIPEPTIDYL PEPTIDASE I CLN2"/>
    <property type="match status" value="1"/>
</dbReference>
<dbReference type="Pfam" id="PF09286">
    <property type="entry name" value="Pro-kuma_activ"/>
    <property type="match status" value="1"/>
</dbReference>
<keyword evidence="4" id="KW-1185">Reference proteome</keyword>
<evidence type="ECO:0000259" key="2">
    <source>
        <dbReference type="SMART" id="SM00944"/>
    </source>
</evidence>
<dbReference type="InterPro" id="IPR050819">
    <property type="entry name" value="Tripeptidyl-peptidase_I"/>
</dbReference>
<dbReference type="HOGENOM" id="CLU_013783_1_0_1"/>
<feature type="domain" description="Peptidase S53 activation" evidence="2">
    <location>
        <begin position="33"/>
        <end position="177"/>
    </location>
</feature>
<dbReference type="OrthoDB" id="409122at2759"/>
<dbReference type="SUPFAM" id="SSF54897">
    <property type="entry name" value="Protease propeptides/inhibitors"/>
    <property type="match status" value="1"/>
</dbReference>
<feature type="chain" id="PRO_5002204800" description="Peptidase S53 activation domain-containing protein" evidence="1">
    <location>
        <begin position="18"/>
        <end position="250"/>
    </location>
</feature>
<dbReference type="GO" id="GO:0006508">
    <property type="term" value="P:proteolysis"/>
    <property type="evidence" value="ECO:0007669"/>
    <property type="project" value="TreeGrafter"/>
</dbReference>
<feature type="signal peptide" evidence="1">
    <location>
        <begin position="1"/>
        <end position="17"/>
    </location>
</feature>
<dbReference type="InterPro" id="IPR015366">
    <property type="entry name" value="S53_propep"/>
</dbReference>
<dbReference type="EMBL" id="KN837169">
    <property type="protein sequence ID" value="KIJ37426.1"/>
    <property type="molecule type" value="Genomic_DNA"/>
</dbReference>
<keyword evidence="1" id="KW-0732">Signal</keyword>
<evidence type="ECO:0000256" key="1">
    <source>
        <dbReference type="SAM" id="SignalP"/>
    </source>
</evidence>
<dbReference type="GO" id="GO:0008240">
    <property type="term" value="F:tripeptidyl-peptidase activity"/>
    <property type="evidence" value="ECO:0007669"/>
    <property type="project" value="TreeGrafter"/>
</dbReference>
<dbReference type="Proteomes" id="UP000054279">
    <property type="component" value="Unassembled WGS sequence"/>
</dbReference>
<organism evidence="3 4">
    <name type="scientific">Sphaerobolus stellatus (strain SS14)</name>
    <dbReference type="NCBI Taxonomy" id="990650"/>
    <lineage>
        <taxon>Eukaryota</taxon>
        <taxon>Fungi</taxon>
        <taxon>Dikarya</taxon>
        <taxon>Basidiomycota</taxon>
        <taxon>Agaricomycotina</taxon>
        <taxon>Agaricomycetes</taxon>
        <taxon>Phallomycetidae</taxon>
        <taxon>Geastrales</taxon>
        <taxon>Sphaerobolaceae</taxon>
        <taxon>Sphaerobolus</taxon>
    </lineage>
</organism>
<dbReference type="AlphaFoldDB" id="A0A0C9VJD3"/>
<proteinExistence type="predicted"/>
<dbReference type="PANTHER" id="PTHR14218:SF39">
    <property type="entry name" value="PEPTIDASE S53 DOMAIN-CONTAINING PROTEIN"/>
    <property type="match status" value="1"/>
</dbReference>
<dbReference type="CDD" id="cd11377">
    <property type="entry name" value="Pro-peptidase_S53"/>
    <property type="match status" value="1"/>
</dbReference>
<evidence type="ECO:0000313" key="4">
    <source>
        <dbReference type="Proteomes" id="UP000054279"/>
    </source>
</evidence>
<dbReference type="GO" id="GO:0004175">
    <property type="term" value="F:endopeptidase activity"/>
    <property type="evidence" value="ECO:0007669"/>
    <property type="project" value="TreeGrafter"/>
</dbReference>